<keyword evidence="1" id="KW-0812">Transmembrane</keyword>
<reference evidence="2 3" key="1">
    <citation type="journal article" date="2017" name="Gigascience">
        <title>Draft genome of the honey bee ectoparasitic mite, Tropilaelaps mercedesae, is shaped by the parasitic life history.</title>
        <authorList>
            <person name="Dong X."/>
            <person name="Armstrong S.D."/>
            <person name="Xia D."/>
            <person name="Makepeace B.L."/>
            <person name="Darby A.C."/>
            <person name="Kadowaki T."/>
        </authorList>
    </citation>
    <scope>NUCLEOTIDE SEQUENCE [LARGE SCALE GENOMIC DNA]</scope>
    <source>
        <strain evidence="2">Wuxi-XJTLU</strain>
    </source>
</reference>
<dbReference type="OrthoDB" id="6489268at2759"/>
<dbReference type="InParanoid" id="A0A1V9XUH3"/>
<dbReference type="Proteomes" id="UP000192247">
    <property type="component" value="Unassembled WGS sequence"/>
</dbReference>
<protein>
    <submittedName>
        <fullName evidence="2">Uncharacterized protein</fullName>
    </submittedName>
</protein>
<accession>A0A1V9XUH3</accession>
<gene>
    <name evidence="2" type="ORF">BIW11_07344</name>
</gene>
<name>A0A1V9XUH3_9ACAR</name>
<sequence>MAYVSLYYRQSMAGFLIVFLINQTTADPLVTGIMQAATKEMVRNWMQSRARRSLAEELSATARSLGSELAERTGGVLAAVAVSPFLLPLWLPLMLLGSAFFVTTLAPSMIPTLVRSLTPVLNQLNPMLSSFGFDEAARALEPEHLARSLQPRELLERGLDVLDVRDNECRRKMFCELGSYTLDKQPAMARFVDLFSDTVGRMFPSYAESLVRGIRGVDCGRTYEHCDVSPFGKVLNYYFV</sequence>
<comment type="caution">
    <text evidence="2">The sequence shown here is derived from an EMBL/GenBank/DDBJ whole genome shotgun (WGS) entry which is preliminary data.</text>
</comment>
<organism evidence="2 3">
    <name type="scientific">Tropilaelaps mercedesae</name>
    <dbReference type="NCBI Taxonomy" id="418985"/>
    <lineage>
        <taxon>Eukaryota</taxon>
        <taxon>Metazoa</taxon>
        <taxon>Ecdysozoa</taxon>
        <taxon>Arthropoda</taxon>
        <taxon>Chelicerata</taxon>
        <taxon>Arachnida</taxon>
        <taxon>Acari</taxon>
        <taxon>Parasitiformes</taxon>
        <taxon>Mesostigmata</taxon>
        <taxon>Gamasina</taxon>
        <taxon>Dermanyssoidea</taxon>
        <taxon>Laelapidae</taxon>
        <taxon>Tropilaelaps</taxon>
    </lineage>
</organism>
<keyword evidence="3" id="KW-1185">Reference proteome</keyword>
<evidence type="ECO:0000256" key="1">
    <source>
        <dbReference type="SAM" id="Phobius"/>
    </source>
</evidence>
<dbReference type="EMBL" id="MNPL01003967">
    <property type="protein sequence ID" value="OQR77081.1"/>
    <property type="molecule type" value="Genomic_DNA"/>
</dbReference>
<dbReference type="AlphaFoldDB" id="A0A1V9XUH3"/>
<keyword evidence="1" id="KW-0472">Membrane</keyword>
<proteinExistence type="predicted"/>
<evidence type="ECO:0000313" key="3">
    <source>
        <dbReference type="Proteomes" id="UP000192247"/>
    </source>
</evidence>
<evidence type="ECO:0000313" key="2">
    <source>
        <dbReference type="EMBL" id="OQR77081.1"/>
    </source>
</evidence>
<feature type="transmembrane region" description="Helical" evidence="1">
    <location>
        <begin position="85"/>
        <end position="106"/>
    </location>
</feature>
<keyword evidence="1" id="KW-1133">Transmembrane helix</keyword>